<organism evidence="9 10">
    <name type="scientific">Halobacterium bonnevillei</name>
    <dbReference type="NCBI Taxonomy" id="2692200"/>
    <lineage>
        <taxon>Archaea</taxon>
        <taxon>Methanobacteriati</taxon>
        <taxon>Methanobacteriota</taxon>
        <taxon>Stenosarchaea group</taxon>
        <taxon>Halobacteria</taxon>
        <taxon>Halobacteriales</taxon>
        <taxon>Halobacteriaceae</taxon>
        <taxon>Halobacterium</taxon>
    </lineage>
</organism>
<keyword evidence="10" id="KW-1185">Reference proteome</keyword>
<dbReference type="Gene3D" id="3.40.630.10">
    <property type="entry name" value="Zn peptidases"/>
    <property type="match status" value="1"/>
</dbReference>
<dbReference type="SUPFAM" id="SSF101821">
    <property type="entry name" value="Aminopeptidase/glucanase lid domain"/>
    <property type="match status" value="1"/>
</dbReference>
<dbReference type="GO" id="GO:0006508">
    <property type="term" value="P:proteolysis"/>
    <property type="evidence" value="ECO:0007669"/>
    <property type="project" value="UniProtKB-KW"/>
</dbReference>
<dbReference type="PIRSF" id="PIRSF001123">
    <property type="entry name" value="PepA_GA"/>
    <property type="match status" value="1"/>
</dbReference>
<comment type="similarity">
    <text evidence="1 6">Belongs to the peptidase M42 family.</text>
</comment>
<dbReference type="EMBL" id="WUUU01000092">
    <property type="protein sequence ID" value="MXR21207.1"/>
    <property type="molecule type" value="Genomic_DNA"/>
</dbReference>
<keyword evidence="4 8" id="KW-0479">Metal-binding</keyword>
<evidence type="ECO:0000256" key="3">
    <source>
        <dbReference type="ARBA" id="ARBA00022670"/>
    </source>
</evidence>
<evidence type="ECO:0000256" key="2">
    <source>
        <dbReference type="ARBA" id="ARBA00022438"/>
    </source>
</evidence>
<keyword evidence="3" id="KW-0645">Protease</keyword>
<evidence type="ECO:0000256" key="1">
    <source>
        <dbReference type="ARBA" id="ARBA00006272"/>
    </source>
</evidence>
<dbReference type="PANTHER" id="PTHR32481:SF0">
    <property type="entry name" value="AMINOPEPTIDASE YPDE-RELATED"/>
    <property type="match status" value="1"/>
</dbReference>
<dbReference type="InterPro" id="IPR051464">
    <property type="entry name" value="Peptidase_M42_aminopept"/>
</dbReference>
<name>A0A6B0SJ59_9EURY</name>
<sequence length="355" mass="37207">MDETRDAFLRRLLETPSPSGYETRGQRVWVDYVAEYADDVRTDAYGNAIAVYDGGGEDATEVAFTGHADELGFVVTAITDDGFLRVRPLGGVDKSVTEGTQVAVHTEDGTVNGVIGQTAIHLQDHGDGGEPADVTEQHVDVGAADGDHARDLVTVGDPATLAAGVHDLAGTRIAGRGIDNRAGSWVAAEGLRRAAERDADCRVYAVNTVQEELGTRGASMVAFDVDPDVVVVDVTHAADNPTYPSSHASEVELGAGPTVTRGGSSHAEVARAVQAAGDAEDVDVQVEAMSVTTGTDADTFFTERAGIPTVALGIPNRYMHTPAEVVDTDDMEDAADLLAAFAVREADRESFAVDV</sequence>
<dbReference type="InterPro" id="IPR008007">
    <property type="entry name" value="Peptidase_M42"/>
</dbReference>
<dbReference type="SUPFAM" id="SSF53187">
    <property type="entry name" value="Zn-dependent exopeptidases"/>
    <property type="match status" value="1"/>
</dbReference>
<evidence type="ECO:0000256" key="4">
    <source>
        <dbReference type="ARBA" id="ARBA00022723"/>
    </source>
</evidence>
<evidence type="ECO:0000256" key="7">
    <source>
        <dbReference type="PIRSR" id="PIRSR001123-1"/>
    </source>
</evidence>
<dbReference type="Gene3D" id="2.40.30.40">
    <property type="entry name" value="Peptidase M42, domain 2"/>
    <property type="match status" value="1"/>
</dbReference>
<dbReference type="OrthoDB" id="30642at2157"/>
<evidence type="ECO:0000313" key="10">
    <source>
        <dbReference type="Proteomes" id="UP000471521"/>
    </source>
</evidence>
<feature type="binding site" evidence="8">
    <location>
        <position position="320"/>
    </location>
    <ligand>
        <name>Zn(2+)</name>
        <dbReference type="ChEBI" id="CHEBI:29105"/>
        <label>2</label>
    </ligand>
</feature>
<evidence type="ECO:0000313" key="9">
    <source>
        <dbReference type="EMBL" id="MXR21207.1"/>
    </source>
</evidence>
<dbReference type="PANTHER" id="PTHR32481">
    <property type="entry name" value="AMINOPEPTIDASE"/>
    <property type="match status" value="1"/>
</dbReference>
<evidence type="ECO:0000256" key="6">
    <source>
        <dbReference type="PIRNR" id="PIRNR001123"/>
    </source>
</evidence>
<gene>
    <name evidence="9" type="ORF">GRX66_11560</name>
</gene>
<keyword evidence="2" id="KW-0031">Aminopeptidase</keyword>
<feature type="binding site" evidence="8">
    <location>
        <position position="179"/>
    </location>
    <ligand>
        <name>Zn(2+)</name>
        <dbReference type="ChEBI" id="CHEBI:29105"/>
        <label>1</label>
    </ligand>
</feature>
<dbReference type="RefSeq" id="WP_159526700.1">
    <property type="nucleotide sequence ID" value="NZ_WUUU01000092.1"/>
</dbReference>
<comment type="caution">
    <text evidence="9">The sequence shown here is derived from an EMBL/GenBank/DDBJ whole genome shotgun (WGS) entry which is preliminary data.</text>
</comment>
<dbReference type="Proteomes" id="UP000471521">
    <property type="component" value="Unassembled WGS sequence"/>
</dbReference>
<accession>A0A6B0SJ59</accession>
<reference evidence="9 10" key="1">
    <citation type="submission" date="2019-12" db="EMBL/GenBank/DDBJ databases">
        <title>Isolation and characterization of three novel carbon monoxide-oxidizing members of Halobacteria from salione crusts and soils.</title>
        <authorList>
            <person name="Myers M.R."/>
            <person name="King G.M."/>
        </authorList>
    </citation>
    <scope>NUCLEOTIDE SEQUENCE [LARGE SCALE GENOMIC DNA]</scope>
    <source>
        <strain evidence="9 10">PCN9</strain>
    </source>
</reference>
<feature type="binding site" evidence="8">
    <location>
        <position position="212"/>
    </location>
    <ligand>
        <name>Zn(2+)</name>
        <dbReference type="ChEBI" id="CHEBI:29105"/>
        <label>2</label>
    </ligand>
</feature>
<comment type="cofactor">
    <cofactor evidence="8">
        <name>a divalent metal cation</name>
        <dbReference type="ChEBI" id="CHEBI:60240"/>
    </cofactor>
    <text evidence="8">Binds 2 divalent metal cations per subunit.</text>
</comment>
<dbReference type="AlphaFoldDB" id="A0A6B0SJ59"/>
<proteinExistence type="inferred from homology"/>
<feature type="binding site" evidence="8">
    <location>
        <position position="233"/>
    </location>
    <ligand>
        <name>Zn(2+)</name>
        <dbReference type="ChEBI" id="CHEBI:29105"/>
        <label>1</label>
    </ligand>
</feature>
<feature type="binding site" evidence="8">
    <location>
        <position position="67"/>
    </location>
    <ligand>
        <name>Zn(2+)</name>
        <dbReference type="ChEBI" id="CHEBI:29105"/>
        <label>1</label>
    </ligand>
</feature>
<keyword evidence="5 9" id="KW-0378">Hydrolase</keyword>
<feature type="active site" description="Proton acceptor" evidence="7">
    <location>
        <position position="211"/>
    </location>
</feature>
<dbReference type="Pfam" id="PF05343">
    <property type="entry name" value="Peptidase_M42"/>
    <property type="match status" value="1"/>
</dbReference>
<feature type="binding site" evidence="8">
    <location>
        <position position="179"/>
    </location>
    <ligand>
        <name>Zn(2+)</name>
        <dbReference type="ChEBI" id="CHEBI:29105"/>
        <label>2</label>
    </ligand>
</feature>
<dbReference type="InterPro" id="IPR023367">
    <property type="entry name" value="Peptidase_M42_dom2"/>
</dbReference>
<protein>
    <submittedName>
        <fullName evidence="9">M20/M25/M40 family metallo-hydrolase</fullName>
    </submittedName>
</protein>
<dbReference type="GO" id="GO:0046872">
    <property type="term" value="F:metal ion binding"/>
    <property type="evidence" value="ECO:0007669"/>
    <property type="project" value="UniProtKB-UniRule"/>
</dbReference>
<evidence type="ECO:0000256" key="8">
    <source>
        <dbReference type="PIRSR" id="PIRSR001123-2"/>
    </source>
</evidence>
<evidence type="ECO:0000256" key="5">
    <source>
        <dbReference type="ARBA" id="ARBA00022801"/>
    </source>
</evidence>
<dbReference type="GO" id="GO:0004177">
    <property type="term" value="F:aminopeptidase activity"/>
    <property type="evidence" value="ECO:0007669"/>
    <property type="project" value="UniProtKB-UniRule"/>
</dbReference>